<dbReference type="Proteomes" id="UP000182680">
    <property type="component" value="Unassembled WGS sequence"/>
</dbReference>
<accession>A0AA94HR02</accession>
<keyword evidence="3" id="KW-0255">Endonuclease</keyword>
<dbReference type="Pfam" id="PF13175">
    <property type="entry name" value="AAA_15"/>
    <property type="match status" value="1"/>
</dbReference>
<feature type="domain" description="Endonuclease GajA/Old nuclease/RecF-like AAA" evidence="1">
    <location>
        <begin position="1"/>
        <end position="341"/>
    </location>
</feature>
<dbReference type="PANTHER" id="PTHR43581:SF4">
    <property type="entry name" value="ATP_GTP PHOSPHATASE"/>
    <property type="match status" value="1"/>
</dbReference>
<dbReference type="CDD" id="cd01026">
    <property type="entry name" value="TOPRIM_OLD"/>
    <property type="match status" value="1"/>
</dbReference>
<keyword evidence="3" id="KW-0540">Nuclease</keyword>
<dbReference type="InterPro" id="IPR041685">
    <property type="entry name" value="AAA_GajA/Old/RecF-like"/>
</dbReference>
<evidence type="ECO:0000313" key="3">
    <source>
        <dbReference type="EMBL" id="SFW20807.1"/>
    </source>
</evidence>
<evidence type="ECO:0000259" key="2">
    <source>
        <dbReference type="Pfam" id="PF20469"/>
    </source>
</evidence>
<proteinExistence type="predicted"/>
<feature type="domain" description="OLD protein-like TOPRIM" evidence="2">
    <location>
        <begin position="390"/>
        <end position="456"/>
    </location>
</feature>
<dbReference type="RefSeq" id="WP_072311204.1">
    <property type="nucleotide sequence ID" value="NZ_FPIW01000004.1"/>
</dbReference>
<keyword evidence="3" id="KW-0378">Hydrolase</keyword>
<dbReference type="Pfam" id="PF20469">
    <property type="entry name" value="OLD-like_TOPRIM"/>
    <property type="match status" value="1"/>
</dbReference>
<sequence>MKLKDITINNYRGISSLRIPLDELTVLIGENNAGKSTVLEALRLVLTRGFGSRKDSRFAEYDFHLKDTAATPLTADPIGILLHFSEDHEDDWPEAISQQLSEVIQIDMTNGTNHIWLKATGTYQSVTTLFETRWSFLNTDGAELALKNANTHNLLVKFAPLFFLSAMRDASQEFGQRGQFWNSFLKTIELPPEQLREIEEKLQEVNASVIDANSDLGEVINRIGEVRKFVPLAAPDTVILEAIPTRLFDLTGKVQVHLKAQHGAKLPLHRHGEGTQNLAVLMLFQAFTALNLAEAYAPESTPLLALEEPEAHLHPSAIRSLGTLLKNITGQRLVTSHSGDLVSRVPITSLRRLYKQNGETKVGQVSTNLLDARELQAVDYHVKSNKGHYLFSRCWLLVEGESDFHIMQRLLEYLENSQDELSLSILEMSQVRGKGEPFFKIANALGIQWFLMVDGDSAGKDYARRVASHLQPGETTTDRASCWVYGSIEKEFWFNGFQPFIESKVSAASKKDIGEQANGDQTKELNGIIKSAITSCGQKPGFAEALFEEIKSRGNMSIPQSIKDVITRVVQLAGG</sequence>
<dbReference type="EMBL" id="FPIW01000004">
    <property type="protein sequence ID" value="SFW20807.1"/>
    <property type="molecule type" value="Genomic_DNA"/>
</dbReference>
<organism evidence="3 4">
    <name type="scientific">Desulfovibrio desulfuricans</name>
    <dbReference type="NCBI Taxonomy" id="876"/>
    <lineage>
        <taxon>Bacteria</taxon>
        <taxon>Pseudomonadati</taxon>
        <taxon>Thermodesulfobacteriota</taxon>
        <taxon>Desulfovibrionia</taxon>
        <taxon>Desulfovibrionales</taxon>
        <taxon>Desulfovibrionaceae</taxon>
        <taxon>Desulfovibrio</taxon>
    </lineage>
</organism>
<protein>
    <submittedName>
        <fullName evidence="3">ATP-dependent endonuclease of the OLD family</fullName>
    </submittedName>
</protein>
<dbReference type="AlphaFoldDB" id="A0AA94HR02"/>
<dbReference type="PANTHER" id="PTHR43581">
    <property type="entry name" value="ATP/GTP PHOSPHATASE"/>
    <property type="match status" value="1"/>
</dbReference>
<comment type="caution">
    <text evidence="3">The sequence shown here is derived from an EMBL/GenBank/DDBJ whole genome shotgun (WGS) entry which is preliminary data.</text>
</comment>
<gene>
    <name evidence="3" type="ORF">SAMN02910291_00382</name>
</gene>
<dbReference type="InterPro" id="IPR051396">
    <property type="entry name" value="Bact_Antivir_Def_Nuclease"/>
</dbReference>
<dbReference type="InterPro" id="IPR027417">
    <property type="entry name" value="P-loop_NTPase"/>
</dbReference>
<reference evidence="4" key="1">
    <citation type="submission" date="2016-11" db="EMBL/GenBank/DDBJ databases">
        <authorList>
            <person name="Jaros S."/>
            <person name="Januszkiewicz K."/>
            <person name="Wedrychowicz H."/>
        </authorList>
    </citation>
    <scope>NUCLEOTIDE SEQUENCE [LARGE SCALE GENOMIC DNA]</scope>
    <source>
        <strain evidence="4">DSM 7057</strain>
    </source>
</reference>
<evidence type="ECO:0000259" key="1">
    <source>
        <dbReference type="Pfam" id="PF13175"/>
    </source>
</evidence>
<dbReference type="Gene3D" id="3.40.50.300">
    <property type="entry name" value="P-loop containing nucleotide triphosphate hydrolases"/>
    <property type="match status" value="1"/>
</dbReference>
<dbReference type="GO" id="GO:0004519">
    <property type="term" value="F:endonuclease activity"/>
    <property type="evidence" value="ECO:0007669"/>
    <property type="project" value="UniProtKB-KW"/>
</dbReference>
<evidence type="ECO:0000313" key="4">
    <source>
        <dbReference type="Proteomes" id="UP000182680"/>
    </source>
</evidence>
<dbReference type="SUPFAM" id="SSF52540">
    <property type="entry name" value="P-loop containing nucleoside triphosphate hydrolases"/>
    <property type="match status" value="1"/>
</dbReference>
<name>A0AA94HR02_DESDE</name>
<dbReference type="InterPro" id="IPR034139">
    <property type="entry name" value="TOPRIM_OLD"/>
</dbReference>